<keyword evidence="3" id="KW-0732">Signal</keyword>
<dbReference type="AlphaFoldDB" id="A0A7C9RH04"/>
<dbReference type="Proteomes" id="UP000480266">
    <property type="component" value="Unassembled WGS sequence"/>
</dbReference>
<dbReference type="InterPro" id="IPR007039">
    <property type="entry name" value="TrbC/VirB2"/>
</dbReference>
<accession>A0A7C9RH04</accession>
<dbReference type="Pfam" id="PF04956">
    <property type="entry name" value="TrbC"/>
    <property type="match status" value="1"/>
</dbReference>
<feature type="chain" id="PRO_5028802178" evidence="3">
    <location>
        <begin position="29"/>
        <end position="107"/>
    </location>
</feature>
<name>A0A7C9RH04_9BRAD</name>
<dbReference type="EMBL" id="JAAMRR010000820">
    <property type="protein sequence ID" value="NGX96680.1"/>
    <property type="molecule type" value="Genomic_DNA"/>
</dbReference>
<proteinExistence type="predicted"/>
<feature type="signal peptide" evidence="3">
    <location>
        <begin position="1"/>
        <end position="28"/>
    </location>
</feature>
<reference evidence="4" key="1">
    <citation type="submission" date="2020-02" db="EMBL/GenBank/DDBJ databases">
        <title>Draft genome sequence of Candidatus Afipia apatlaquensis IBT-C3, a potential strain for decolorization of textile dyes.</title>
        <authorList>
            <person name="Sanchez-Reyes A."/>
            <person name="Breton-Deval L."/>
            <person name="Mangelson H."/>
            <person name="Sanchez-Flores A."/>
        </authorList>
    </citation>
    <scope>NUCLEOTIDE SEQUENCE [LARGE SCALE GENOMIC DNA]</scope>
    <source>
        <strain evidence="4">IBT-C3</strain>
    </source>
</reference>
<sequence length="107" mass="11339">MIVHRVRPPSRLPITAILFALTTLPAHAAGANMPWEQPLNQILQSVEGPVSKIIAVIIIVTTGLTLAFGDTSGGFRRLIQIVFGLSIAFAASSFFLSFFSFGGGAVI</sequence>
<keyword evidence="2" id="KW-0812">Transmembrane</keyword>
<keyword evidence="2" id="KW-0472">Membrane</keyword>
<evidence type="ECO:0000256" key="2">
    <source>
        <dbReference type="SAM" id="Phobius"/>
    </source>
</evidence>
<evidence type="ECO:0000256" key="3">
    <source>
        <dbReference type="SAM" id="SignalP"/>
    </source>
</evidence>
<gene>
    <name evidence="4" type="ORF">G4V63_16120</name>
</gene>
<keyword evidence="2" id="KW-1133">Transmembrane helix</keyword>
<keyword evidence="5" id="KW-1185">Reference proteome</keyword>
<evidence type="ECO:0000256" key="1">
    <source>
        <dbReference type="ARBA" id="ARBA00004141"/>
    </source>
</evidence>
<protein>
    <submittedName>
        <fullName evidence="4">Conjugal transfer protein TrbC</fullName>
    </submittedName>
</protein>
<dbReference type="GO" id="GO:0016020">
    <property type="term" value="C:membrane"/>
    <property type="evidence" value="ECO:0007669"/>
    <property type="project" value="UniProtKB-SubCell"/>
</dbReference>
<organism evidence="4 5">
    <name type="scientific">Candidatus Afipia apatlaquensis</name>
    <dbReference type="NCBI Taxonomy" id="2712852"/>
    <lineage>
        <taxon>Bacteria</taxon>
        <taxon>Pseudomonadati</taxon>
        <taxon>Pseudomonadota</taxon>
        <taxon>Alphaproteobacteria</taxon>
        <taxon>Hyphomicrobiales</taxon>
        <taxon>Nitrobacteraceae</taxon>
        <taxon>Afipia</taxon>
    </lineage>
</organism>
<comment type="subcellular location">
    <subcellularLocation>
        <location evidence="1">Membrane</location>
        <topology evidence="1">Multi-pass membrane protein</topology>
    </subcellularLocation>
</comment>
<feature type="transmembrane region" description="Helical" evidence="2">
    <location>
        <begin position="52"/>
        <end position="69"/>
    </location>
</feature>
<evidence type="ECO:0000313" key="5">
    <source>
        <dbReference type="Proteomes" id="UP000480266"/>
    </source>
</evidence>
<comment type="caution">
    <text evidence="4">The sequence shown here is derived from an EMBL/GenBank/DDBJ whole genome shotgun (WGS) entry which is preliminary data.</text>
</comment>
<feature type="transmembrane region" description="Helical" evidence="2">
    <location>
        <begin position="81"/>
        <end position="101"/>
    </location>
</feature>
<evidence type="ECO:0000313" key="4">
    <source>
        <dbReference type="EMBL" id="NGX96680.1"/>
    </source>
</evidence>